<accession>A0A225WPH1</accession>
<dbReference type="AlphaFoldDB" id="A0A225WPH1"/>
<protein>
    <recommendedName>
        <fullName evidence="4">Eukaryotic/viral aspartic protease</fullName>
    </recommendedName>
</protein>
<keyword evidence="3" id="KW-1185">Reference proteome</keyword>
<feature type="region of interest" description="Disordered" evidence="1">
    <location>
        <begin position="1"/>
        <end position="23"/>
    </location>
</feature>
<organism evidence="2 3">
    <name type="scientific">Phytophthora megakarya</name>
    <dbReference type="NCBI Taxonomy" id="4795"/>
    <lineage>
        <taxon>Eukaryota</taxon>
        <taxon>Sar</taxon>
        <taxon>Stramenopiles</taxon>
        <taxon>Oomycota</taxon>
        <taxon>Peronosporomycetes</taxon>
        <taxon>Peronosporales</taxon>
        <taxon>Peronosporaceae</taxon>
        <taxon>Phytophthora</taxon>
    </lineage>
</organism>
<name>A0A225WPH1_9STRA</name>
<gene>
    <name evidence="2" type="ORF">PHMEG_0006962</name>
</gene>
<reference evidence="3" key="1">
    <citation type="submission" date="2017-03" db="EMBL/GenBank/DDBJ databases">
        <title>Phytopthora megakarya and P. palmivora, two closely related causual agents of cacao black pod achieved similar genome size and gene model numbers by different mechanisms.</title>
        <authorList>
            <person name="Ali S."/>
            <person name="Shao J."/>
            <person name="Larry D.J."/>
            <person name="Kronmiller B."/>
            <person name="Shen D."/>
            <person name="Strem M.D."/>
            <person name="Melnick R.L."/>
            <person name="Guiltinan M.J."/>
            <person name="Tyler B.M."/>
            <person name="Meinhardt L.W."/>
            <person name="Bailey B.A."/>
        </authorList>
    </citation>
    <scope>NUCLEOTIDE SEQUENCE [LARGE SCALE GENOMIC DNA]</scope>
    <source>
        <strain evidence="3">zdho120</strain>
    </source>
</reference>
<evidence type="ECO:0000313" key="2">
    <source>
        <dbReference type="EMBL" id="OWZ18877.1"/>
    </source>
</evidence>
<evidence type="ECO:0000256" key="1">
    <source>
        <dbReference type="SAM" id="MobiDB-lite"/>
    </source>
</evidence>
<sequence length="95" mass="10354">MAVPATETSGGGHNDFETPVTNDLVTSERSISFTDSVFIPDTQDEDEYVQDDTEVKAPVQKPDLSEDVEMFVTKSGGVKSILRNLADEFDEVGDP</sequence>
<evidence type="ECO:0008006" key="4">
    <source>
        <dbReference type="Google" id="ProtNLM"/>
    </source>
</evidence>
<proteinExistence type="predicted"/>
<evidence type="ECO:0000313" key="3">
    <source>
        <dbReference type="Proteomes" id="UP000198211"/>
    </source>
</evidence>
<dbReference type="EMBL" id="NBNE01000523">
    <property type="protein sequence ID" value="OWZ18877.1"/>
    <property type="molecule type" value="Genomic_DNA"/>
</dbReference>
<dbReference type="Proteomes" id="UP000198211">
    <property type="component" value="Unassembled WGS sequence"/>
</dbReference>
<comment type="caution">
    <text evidence="2">The sequence shown here is derived from an EMBL/GenBank/DDBJ whole genome shotgun (WGS) entry which is preliminary data.</text>
</comment>